<evidence type="ECO:0000313" key="2">
    <source>
        <dbReference type="Proteomes" id="UP000319481"/>
    </source>
</evidence>
<gene>
    <name evidence="1" type="ORF">EXN23_01950</name>
</gene>
<dbReference type="RefSeq" id="WP_142911670.1">
    <property type="nucleotide sequence ID" value="NZ_SGNZ01000001.1"/>
</dbReference>
<sequence length="87" mass="10101">MTSKRQIPAAFTKGYVLCSPSEKLQPNTWGETAAKAIASKYRKRETWEKAQRRGWSVQFVYVRFFIPVFKATFTNTEISEAFDEQDV</sequence>
<protein>
    <submittedName>
        <fullName evidence="1">Uncharacterized protein</fullName>
    </submittedName>
</protein>
<reference evidence="1 2" key="1">
    <citation type="journal article" date="2019" name="Appl. Microbiol. Biotechnol.">
        <title>Differential efficiency of wild type rhizogenic strains for rol gene transformation of plants.</title>
        <authorList>
            <person name="Desmet S."/>
            <person name="De Keyser E."/>
            <person name="Van Vaerenbergh J."/>
            <person name="Baeyen S."/>
            <person name="Van Huylenbroeck J."/>
            <person name="Geelen D."/>
            <person name="Dhooghe E."/>
        </authorList>
    </citation>
    <scope>NUCLEOTIDE SEQUENCE [LARGE SCALE GENOMIC DNA]</scope>
    <source>
        <strain evidence="1 2">GBBC3283</strain>
    </source>
</reference>
<accession>A0ABY3BV95</accession>
<organism evidence="1 2">
    <name type="scientific">Agrobacterium salinitolerans</name>
    <dbReference type="NCBI Taxonomy" id="1183413"/>
    <lineage>
        <taxon>Bacteria</taxon>
        <taxon>Pseudomonadati</taxon>
        <taxon>Pseudomonadota</taxon>
        <taxon>Alphaproteobacteria</taxon>
        <taxon>Hyphomicrobiales</taxon>
        <taxon>Rhizobiaceae</taxon>
        <taxon>Rhizobium/Agrobacterium group</taxon>
        <taxon>Agrobacterium</taxon>
    </lineage>
</organism>
<proteinExistence type="predicted"/>
<evidence type="ECO:0000313" key="1">
    <source>
        <dbReference type="EMBL" id="TRA97020.1"/>
    </source>
</evidence>
<dbReference type="Proteomes" id="UP000319481">
    <property type="component" value="Unassembled WGS sequence"/>
</dbReference>
<keyword evidence="2" id="KW-1185">Reference proteome</keyword>
<name>A0ABY3BV95_9HYPH</name>
<comment type="caution">
    <text evidence="1">The sequence shown here is derived from an EMBL/GenBank/DDBJ whole genome shotgun (WGS) entry which is preliminary data.</text>
</comment>
<dbReference type="EMBL" id="SGNZ01000001">
    <property type="protein sequence ID" value="TRA97020.1"/>
    <property type="molecule type" value="Genomic_DNA"/>
</dbReference>